<dbReference type="InterPro" id="IPR005368">
    <property type="entry name" value="UPF0175"/>
</dbReference>
<protein>
    <submittedName>
        <fullName evidence="2">HTH domain antitoxin</fullName>
    </submittedName>
</protein>
<dbReference type="RefSeq" id="WP_029699983.1">
    <property type="nucleotide sequence ID" value="NZ_CP130454.1"/>
</dbReference>
<name>A0ABT2EKN5_9BACT</name>
<reference evidence="2 3" key="1">
    <citation type="submission" date="2022-08" db="EMBL/GenBank/DDBJ databases">
        <title>Bacterial and archaeal communities from various locations to study Microbial Dark Matter (Phase II).</title>
        <authorList>
            <person name="Stepanauskas R."/>
        </authorList>
    </citation>
    <scope>NUCLEOTIDE SEQUENCE [LARGE SCALE GENOMIC DNA]</scope>
    <source>
        <strain evidence="2 3">PD1</strain>
    </source>
</reference>
<accession>A0ABT2EKN5</accession>
<comment type="caution">
    <text evidence="2">The sequence shown here is derived from an EMBL/GenBank/DDBJ whole genome shotgun (WGS) entry which is preliminary data.</text>
</comment>
<dbReference type="Proteomes" id="UP001204798">
    <property type="component" value="Unassembled WGS sequence"/>
</dbReference>
<gene>
    <name evidence="2" type="ORF">M2350_000896</name>
</gene>
<keyword evidence="3" id="KW-1185">Reference proteome</keyword>
<dbReference type="InterPro" id="IPR052264">
    <property type="entry name" value="UPF0175_domain"/>
</dbReference>
<dbReference type="PANTHER" id="PTHR37525:SF1">
    <property type="entry name" value="UPF0175 PROTEIN SSL1255"/>
    <property type="match status" value="1"/>
</dbReference>
<dbReference type="PANTHER" id="PTHR37525">
    <property type="entry name" value="UPF0175 PROTEIN SSL1255"/>
    <property type="match status" value="1"/>
</dbReference>
<proteinExistence type="inferred from homology"/>
<evidence type="ECO:0000313" key="2">
    <source>
        <dbReference type="EMBL" id="MCS3918496.1"/>
    </source>
</evidence>
<organism evidence="2 3">
    <name type="scientific">Candidatus Fervidibacter sacchari</name>
    <dbReference type="NCBI Taxonomy" id="1448929"/>
    <lineage>
        <taxon>Bacteria</taxon>
        <taxon>Candidatus Fervidibacterota</taxon>
        <taxon>Candidatus Fervidibacter</taxon>
    </lineage>
</organism>
<comment type="similarity">
    <text evidence="1">Belongs to the UPF0175 family.</text>
</comment>
<sequence>MSRVVLEIPSEILDAAKMTPQELMRELAILLYQQGKLSFGKAKELAGMDTWEFIALLASRKIPCSYDLDEYERDKETLKRLGRI</sequence>
<evidence type="ECO:0000313" key="3">
    <source>
        <dbReference type="Proteomes" id="UP001204798"/>
    </source>
</evidence>
<evidence type="ECO:0000256" key="1">
    <source>
        <dbReference type="ARBA" id="ARBA00005651"/>
    </source>
</evidence>
<dbReference type="EMBL" id="JANUCP010000002">
    <property type="protein sequence ID" value="MCS3918496.1"/>
    <property type="molecule type" value="Genomic_DNA"/>
</dbReference>
<dbReference type="Pfam" id="PF03683">
    <property type="entry name" value="UPF0175"/>
    <property type="match status" value="1"/>
</dbReference>